<dbReference type="AlphaFoldDB" id="A0A1A6B6T8"/>
<name>A0A1A6B6T8_MYCGO</name>
<reference evidence="1 2" key="1">
    <citation type="submission" date="2016-06" db="EMBL/GenBank/DDBJ databases">
        <authorList>
            <person name="Kjaerup R.B."/>
            <person name="Dalgaard T.S."/>
            <person name="Juul-Madsen H.R."/>
        </authorList>
    </citation>
    <scope>NUCLEOTIDE SEQUENCE [LARGE SCALE GENOMIC DNA]</scope>
    <source>
        <strain evidence="1 2">1245752.6</strain>
    </source>
</reference>
<protein>
    <submittedName>
        <fullName evidence="1">Uncharacterized protein</fullName>
    </submittedName>
</protein>
<dbReference type="Proteomes" id="UP000093757">
    <property type="component" value="Unassembled WGS sequence"/>
</dbReference>
<organism evidence="1 2">
    <name type="scientific">Mycobacterium gordonae</name>
    <dbReference type="NCBI Taxonomy" id="1778"/>
    <lineage>
        <taxon>Bacteria</taxon>
        <taxon>Bacillati</taxon>
        <taxon>Actinomycetota</taxon>
        <taxon>Actinomycetes</taxon>
        <taxon>Mycobacteriales</taxon>
        <taxon>Mycobacteriaceae</taxon>
        <taxon>Mycobacterium</taxon>
    </lineage>
</organism>
<dbReference type="EMBL" id="MAEM01000559">
    <property type="protein sequence ID" value="OBR97958.1"/>
    <property type="molecule type" value="Genomic_DNA"/>
</dbReference>
<comment type="caution">
    <text evidence="1">The sequence shown here is derived from an EMBL/GenBank/DDBJ whole genome shotgun (WGS) entry which is preliminary data.</text>
</comment>
<evidence type="ECO:0000313" key="1">
    <source>
        <dbReference type="EMBL" id="OBR97958.1"/>
    </source>
</evidence>
<accession>A0A1A6B6T8</accession>
<evidence type="ECO:0000313" key="2">
    <source>
        <dbReference type="Proteomes" id="UP000093757"/>
    </source>
</evidence>
<proteinExistence type="predicted"/>
<gene>
    <name evidence="1" type="ORF">A9W98_04725</name>
</gene>
<sequence length="74" mass="8165">MPVPRRALGPSAEFRDGQLAATRATWNSAAVFWSCNIPAGALIEQELLGPLLYRALRSTAWVQSVARWLNLEAK</sequence>